<proteinExistence type="predicted"/>
<comment type="caution">
    <text evidence="1">The sequence shown here is derived from an EMBL/GenBank/DDBJ whole genome shotgun (WGS) entry which is preliminary data.</text>
</comment>
<name>A0AAN9TT34_9HEMI</name>
<dbReference type="Proteomes" id="UP001367676">
    <property type="component" value="Unassembled WGS sequence"/>
</dbReference>
<keyword evidence="2" id="KW-1185">Reference proteome</keyword>
<dbReference type="AlphaFoldDB" id="A0AAN9TT34"/>
<reference evidence="1 2" key="1">
    <citation type="submission" date="2024-03" db="EMBL/GenBank/DDBJ databases">
        <title>Adaptation during the transition from Ophiocordyceps entomopathogen to insect associate is accompanied by gene loss and intensified selection.</title>
        <authorList>
            <person name="Ward C.M."/>
            <person name="Onetto C.A."/>
            <person name="Borneman A.R."/>
        </authorList>
    </citation>
    <scope>NUCLEOTIDE SEQUENCE [LARGE SCALE GENOMIC DNA]</scope>
    <source>
        <strain evidence="1">AWRI1</strain>
        <tissue evidence="1">Single Adult Female</tissue>
    </source>
</reference>
<accession>A0AAN9TT34</accession>
<protein>
    <submittedName>
        <fullName evidence="1">Uncharacterized protein</fullName>
    </submittedName>
</protein>
<dbReference type="EMBL" id="JBBCAQ010000006">
    <property type="protein sequence ID" value="KAK7603402.1"/>
    <property type="molecule type" value="Genomic_DNA"/>
</dbReference>
<gene>
    <name evidence="1" type="ORF">V9T40_003401</name>
</gene>
<evidence type="ECO:0000313" key="2">
    <source>
        <dbReference type="Proteomes" id="UP001367676"/>
    </source>
</evidence>
<sequence>MFVHETLPPLQRQLHSQIVAESSAIVREAHATVVNLTPQLGLKYQFWQKDGRTRFCDSRISSCDDRSLKLNKLIFLLTCQSTLQI</sequence>
<evidence type="ECO:0000313" key="1">
    <source>
        <dbReference type="EMBL" id="KAK7603402.1"/>
    </source>
</evidence>
<organism evidence="1 2">
    <name type="scientific">Parthenolecanium corni</name>
    <dbReference type="NCBI Taxonomy" id="536013"/>
    <lineage>
        <taxon>Eukaryota</taxon>
        <taxon>Metazoa</taxon>
        <taxon>Ecdysozoa</taxon>
        <taxon>Arthropoda</taxon>
        <taxon>Hexapoda</taxon>
        <taxon>Insecta</taxon>
        <taxon>Pterygota</taxon>
        <taxon>Neoptera</taxon>
        <taxon>Paraneoptera</taxon>
        <taxon>Hemiptera</taxon>
        <taxon>Sternorrhyncha</taxon>
        <taxon>Coccoidea</taxon>
        <taxon>Coccidae</taxon>
        <taxon>Parthenolecanium</taxon>
    </lineage>
</organism>